<feature type="transmembrane region" description="Helical" evidence="7">
    <location>
        <begin position="221"/>
        <end position="240"/>
    </location>
</feature>
<dbReference type="NCBIfam" id="NF038013">
    <property type="entry name" value="AceTr_1"/>
    <property type="match status" value="1"/>
</dbReference>
<keyword evidence="4 7" id="KW-1133">Transmembrane helix</keyword>
<keyword evidence="3 7" id="KW-0812">Transmembrane</keyword>
<keyword evidence="5 7" id="KW-0472">Membrane</keyword>
<dbReference type="InParanoid" id="A3LT16"/>
<comment type="subcellular location">
    <subcellularLocation>
        <location evidence="1">Membrane</location>
        <topology evidence="1">Multi-pass membrane protein</topology>
    </subcellularLocation>
</comment>
<protein>
    <submittedName>
        <fullName evidence="8">FUN-related protein</fullName>
    </submittedName>
</protein>
<dbReference type="GO" id="GO:0005886">
    <property type="term" value="C:plasma membrane"/>
    <property type="evidence" value="ECO:0007669"/>
    <property type="project" value="TreeGrafter"/>
</dbReference>
<dbReference type="PANTHER" id="PTHR31123">
    <property type="entry name" value="ACCUMULATION OF DYADS PROTEIN 2-RELATED"/>
    <property type="match status" value="1"/>
</dbReference>
<dbReference type="OMA" id="YDGEANM"/>
<dbReference type="InterPro" id="IPR000791">
    <property type="entry name" value="Gpr1/Fun34/SatP-like"/>
</dbReference>
<gene>
    <name evidence="8" type="ORF">PICST_35799</name>
</gene>
<evidence type="ECO:0000256" key="1">
    <source>
        <dbReference type="ARBA" id="ARBA00004141"/>
    </source>
</evidence>
<dbReference type="eggNOG" id="ENOG502QUJS">
    <property type="taxonomic scope" value="Eukaryota"/>
</dbReference>
<keyword evidence="9" id="KW-1185">Reference proteome</keyword>
<organism evidence="8 9">
    <name type="scientific">Scheffersomyces stipitis (strain ATCC 58785 / CBS 6054 / NBRC 10063 / NRRL Y-11545)</name>
    <name type="common">Yeast</name>
    <name type="synonym">Pichia stipitis</name>
    <dbReference type="NCBI Taxonomy" id="322104"/>
    <lineage>
        <taxon>Eukaryota</taxon>
        <taxon>Fungi</taxon>
        <taxon>Dikarya</taxon>
        <taxon>Ascomycota</taxon>
        <taxon>Saccharomycotina</taxon>
        <taxon>Pichiomycetes</taxon>
        <taxon>Debaryomycetaceae</taxon>
        <taxon>Scheffersomyces</taxon>
    </lineage>
</organism>
<dbReference type="OrthoDB" id="3648309at2759"/>
<evidence type="ECO:0000313" key="8">
    <source>
        <dbReference type="EMBL" id="ABN66332.2"/>
    </source>
</evidence>
<dbReference type="InterPro" id="IPR051633">
    <property type="entry name" value="AceTr"/>
</dbReference>
<dbReference type="EMBL" id="CP000498">
    <property type="protein sequence ID" value="ABN66332.2"/>
    <property type="molecule type" value="Genomic_DNA"/>
</dbReference>
<evidence type="ECO:0000256" key="4">
    <source>
        <dbReference type="ARBA" id="ARBA00022989"/>
    </source>
</evidence>
<dbReference type="PANTHER" id="PTHR31123:SF1">
    <property type="entry name" value="ACCUMULATION OF DYADS PROTEIN 2-RELATED"/>
    <property type="match status" value="1"/>
</dbReference>
<evidence type="ECO:0000256" key="3">
    <source>
        <dbReference type="ARBA" id="ARBA00022692"/>
    </source>
</evidence>
<evidence type="ECO:0000256" key="2">
    <source>
        <dbReference type="ARBA" id="ARBA00005587"/>
    </source>
</evidence>
<sequence length="272" mass="29083">MSSINSSESLAASGGKPSVSHESLPYKTVTYSGEGNEYVIIDNKKYLRHELMAAFGGTFNPGLAPFPKHQFGNASALGIAAFALPLLVLGLYNLQAKDITIPNMIVGLCFFYGGLCQFLSGLWEMVMGNTFAATSFMSYACFWLSYGALLTPSFGILEAYAADPAQAYQAIGLYLIGWTILTAMFLSLTLKSTVSFVGLFLTLLLDFALSAAAYMTGNMTYLKVGGGFGVVCSIFGWYLLYQGVAVKSNAYFTAPALLLPVYGGRFEGGSGH</sequence>
<feature type="compositionally biased region" description="Low complexity" evidence="6">
    <location>
        <begin position="1"/>
        <end position="13"/>
    </location>
</feature>
<feature type="transmembrane region" description="Helical" evidence="7">
    <location>
        <begin position="104"/>
        <end position="123"/>
    </location>
</feature>
<name>A3LT16_PICST</name>
<dbReference type="RefSeq" id="XP_001384361.2">
    <property type="nucleotide sequence ID" value="XM_001384324.1"/>
</dbReference>
<feature type="transmembrane region" description="Helical" evidence="7">
    <location>
        <begin position="71"/>
        <end position="92"/>
    </location>
</feature>
<feature type="transmembrane region" description="Helical" evidence="7">
    <location>
        <begin position="143"/>
        <end position="161"/>
    </location>
</feature>
<dbReference type="GeneID" id="4838694"/>
<feature type="transmembrane region" description="Helical" evidence="7">
    <location>
        <begin position="173"/>
        <end position="190"/>
    </location>
</feature>
<dbReference type="Proteomes" id="UP000002258">
    <property type="component" value="Chromosome 4"/>
</dbReference>
<evidence type="ECO:0000313" key="9">
    <source>
        <dbReference type="Proteomes" id="UP000002258"/>
    </source>
</evidence>
<evidence type="ECO:0000256" key="7">
    <source>
        <dbReference type="SAM" id="Phobius"/>
    </source>
</evidence>
<evidence type="ECO:0000256" key="6">
    <source>
        <dbReference type="SAM" id="MobiDB-lite"/>
    </source>
</evidence>
<proteinExistence type="inferred from homology"/>
<feature type="transmembrane region" description="Helical" evidence="7">
    <location>
        <begin position="196"/>
        <end position="214"/>
    </location>
</feature>
<feature type="region of interest" description="Disordered" evidence="6">
    <location>
        <begin position="1"/>
        <end position="21"/>
    </location>
</feature>
<accession>A3LT16</accession>
<dbReference type="AlphaFoldDB" id="A3LT16"/>
<dbReference type="HOGENOM" id="CLU_051062_0_0_1"/>
<comment type="similarity">
    <text evidence="2">Belongs to the acetate uptake transporter (AceTr) (TC 2.A.96) family.</text>
</comment>
<dbReference type="GO" id="GO:0015123">
    <property type="term" value="F:acetate transmembrane transporter activity"/>
    <property type="evidence" value="ECO:0007669"/>
    <property type="project" value="TreeGrafter"/>
</dbReference>
<dbReference type="KEGG" id="pic:PICST_35799"/>
<reference evidence="8 9" key="1">
    <citation type="journal article" date="2007" name="Nat. Biotechnol.">
        <title>Genome sequence of the lignocellulose-bioconverting and xylose-fermenting yeast Pichia stipitis.</title>
        <authorList>
            <person name="Jeffries T.W."/>
            <person name="Grigoriev I.V."/>
            <person name="Grimwood J."/>
            <person name="Laplaza J.M."/>
            <person name="Aerts A."/>
            <person name="Salamov A."/>
            <person name="Schmutz J."/>
            <person name="Lindquist E."/>
            <person name="Dehal P."/>
            <person name="Shapiro H."/>
            <person name="Jin Y.S."/>
            <person name="Passoth V."/>
            <person name="Richardson P.M."/>
        </authorList>
    </citation>
    <scope>NUCLEOTIDE SEQUENCE [LARGE SCALE GENOMIC DNA]</scope>
    <source>
        <strain evidence="9">ATCC 58785 / CBS 6054 / NBRC 10063 / NRRL Y-11545</strain>
    </source>
</reference>
<evidence type="ECO:0000256" key="5">
    <source>
        <dbReference type="ARBA" id="ARBA00023136"/>
    </source>
</evidence>
<dbReference type="Pfam" id="PF01184">
    <property type="entry name" value="Gpr1_Fun34_YaaH"/>
    <property type="match status" value="1"/>
</dbReference>